<accession>A0A9X3BXA3</accession>
<evidence type="ECO:0000313" key="1">
    <source>
        <dbReference type="EMBL" id="MCV9926171.1"/>
    </source>
</evidence>
<dbReference type="AlphaFoldDB" id="A0A9X3BXA3"/>
<organism evidence="1 2">
    <name type="scientific">Flavobacterium shii</name>
    <dbReference type="NCBI Taxonomy" id="2987687"/>
    <lineage>
        <taxon>Bacteria</taxon>
        <taxon>Pseudomonadati</taxon>
        <taxon>Bacteroidota</taxon>
        <taxon>Flavobacteriia</taxon>
        <taxon>Flavobacteriales</taxon>
        <taxon>Flavobacteriaceae</taxon>
        <taxon>Flavobacterium</taxon>
    </lineage>
</organism>
<proteinExistence type="predicted"/>
<dbReference type="EMBL" id="JAOZEW010000001">
    <property type="protein sequence ID" value="MCV9926171.1"/>
    <property type="molecule type" value="Genomic_DNA"/>
</dbReference>
<reference evidence="1" key="1">
    <citation type="submission" date="2022-10" db="EMBL/GenBank/DDBJ databases">
        <title>Two novel species of Flavobacterium.</title>
        <authorList>
            <person name="Liu Q."/>
            <person name="Xin Y.-H."/>
        </authorList>
    </citation>
    <scope>NUCLEOTIDE SEQUENCE</scope>
    <source>
        <strain evidence="1">LS1R49</strain>
    </source>
</reference>
<gene>
    <name evidence="1" type="ORF">OIU83_00790</name>
</gene>
<dbReference type="Proteomes" id="UP001151079">
    <property type="component" value="Unassembled WGS sequence"/>
</dbReference>
<comment type="caution">
    <text evidence="1">The sequence shown here is derived from an EMBL/GenBank/DDBJ whole genome shotgun (WGS) entry which is preliminary data.</text>
</comment>
<dbReference type="RefSeq" id="WP_264204376.1">
    <property type="nucleotide sequence ID" value="NZ_JAOZEW010000001.1"/>
</dbReference>
<name>A0A9X3BXA3_9FLAO</name>
<protein>
    <submittedName>
        <fullName evidence="1">Uncharacterized protein</fullName>
    </submittedName>
</protein>
<evidence type="ECO:0000313" key="2">
    <source>
        <dbReference type="Proteomes" id="UP001151079"/>
    </source>
</evidence>
<sequence length="128" mass="14303">MEPITMAVITPFLIELGKKGIEKFSEKGFENISEGAINWIKTLFFKDDKPKKALLELQANPESKEKQNIAKALIENSIEDNPEFEIHLKEILEKLPKVENTITNSKNVNIGNVNTGGGDFRLGDNYGA</sequence>
<keyword evidence="2" id="KW-1185">Reference proteome</keyword>